<evidence type="ECO:0000256" key="4">
    <source>
        <dbReference type="ARBA" id="ARBA00071664"/>
    </source>
</evidence>
<comment type="caution">
    <text evidence="8">The sequence shown here is derived from an EMBL/GenBank/DDBJ whole genome shotgun (WGS) entry which is preliminary data.</text>
</comment>
<dbReference type="GO" id="GO:0006412">
    <property type="term" value="P:translation"/>
    <property type="evidence" value="ECO:0007669"/>
    <property type="project" value="UniProtKB-UniRule"/>
</dbReference>
<evidence type="ECO:0000256" key="2">
    <source>
        <dbReference type="ARBA" id="ARBA00022980"/>
    </source>
</evidence>
<dbReference type="FunFam" id="4.10.410.60:FF:000001">
    <property type="entry name" value="50S ribosomal protein L35"/>
    <property type="match status" value="1"/>
</dbReference>
<organism evidence="8 9">
    <name type="scientific">Candidatus Edwardsbacteria bacterium GWF2_54_11</name>
    <dbReference type="NCBI Taxonomy" id="1817851"/>
    <lineage>
        <taxon>Bacteria</taxon>
        <taxon>Candidatus Edwardsiibacteriota</taxon>
    </lineage>
</organism>
<dbReference type="InterPro" id="IPR037229">
    <property type="entry name" value="Ribosomal_bL35_sf"/>
</dbReference>
<name>A0A1F5R2W3_9BACT</name>
<dbReference type="Pfam" id="PF01632">
    <property type="entry name" value="Ribosomal_L35p"/>
    <property type="match status" value="1"/>
</dbReference>
<dbReference type="GO" id="GO:0022625">
    <property type="term" value="C:cytosolic large ribosomal subunit"/>
    <property type="evidence" value="ECO:0007669"/>
    <property type="project" value="TreeGrafter"/>
</dbReference>
<dbReference type="NCBIfam" id="TIGR00001">
    <property type="entry name" value="rpmI_bact"/>
    <property type="match status" value="1"/>
</dbReference>
<dbReference type="HAMAP" id="MF_00514">
    <property type="entry name" value="Ribosomal_bL35"/>
    <property type="match status" value="1"/>
</dbReference>
<keyword evidence="3 5" id="KW-0687">Ribonucleoprotein</keyword>
<evidence type="ECO:0000256" key="6">
    <source>
        <dbReference type="RuleBase" id="RU000568"/>
    </source>
</evidence>
<dbReference type="GO" id="GO:0003735">
    <property type="term" value="F:structural constituent of ribosome"/>
    <property type="evidence" value="ECO:0007669"/>
    <property type="project" value="InterPro"/>
</dbReference>
<dbReference type="SUPFAM" id="SSF143034">
    <property type="entry name" value="L35p-like"/>
    <property type="match status" value="1"/>
</dbReference>
<dbReference type="Proteomes" id="UP000177230">
    <property type="component" value="Unassembled WGS sequence"/>
</dbReference>
<gene>
    <name evidence="5" type="primary">rpmI</name>
    <name evidence="8" type="ORF">A2024_00890</name>
</gene>
<evidence type="ECO:0000256" key="5">
    <source>
        <dbReference type="HAMAP-Rule" id="MF_00514"/>
    </source>
</evidence>
<dbReference type="InterPro" id="IPR021137">
    <property type="entry name" value="Ribosomal_bL35-like"/>
</dbReference>
<dbReference type="PANTHER" id="PTHR33343:SF1">
    <property type="entry name" value="LARGE RIBOSOMAL SUBUNIT PROTEIN BL35M"/>
    <property type="match status" value="1"/>
</dbReference>
<reference evidence="8 9" key="1">
    <citation type="journal article" date="2016" name="Nat. Commun.">
        <title>Thousands of microbial genomes shed light on interconnected biogeochemical processes in an aquifer system.</title>
        <authorList>
            <person name="Anantharaman K."/>
            <person name="Brown C.T."/>
            <person name="Hug L.A."/>
            <person name="Sharon I."/>
            <person name="Castelle C.J."/>
            <person name="Probst A.J."/>
            <person name="Thomas B.C."/>
            <person name="Singh A."/>
            <person name="Wilkins M.J."/>
            <person name="Karaoz U."/>
            <person name="Brodie E.L."/>
            <person name="Williams K.H."/>
            <person name="Hubbard S.S."/>
            <person name="Banfield J.F."/>
        </authorList>
    </citation>
    <scope>NUCLEOTIDE SEQUENCE [LARGE SCALE GENOMIC DNA]</scope>
</reference>
<evidence type="ECO:0000256" key="3">
    <source>
        <dbReference type="ARBA" id="ARBA00023274"/>
    </source>
</evidence>
<dbReference type="PRINTS" id="PR00064">
    <property type="entry name" value="RIBOSOMALL35"/>
</dbReference>
<dbReference type="PANTHER" id="PTHR33343">
    <property type="entry name" value="54S RIBOSOMAL PROTEIN BL35M"/>
    <property type="match status" value="1"/>
</dbReference>
<dbReference type="AlphaFoldDB" id="A0A1F5R2W3"/>
<evidence type="ECO:0000313" key="8">
    <source>
        <dbReference type="EMBL" id="OGF08818.1"/>
    </source>
</evidence>
<proteinExistence type="inferred from homology"/>
<dbReference type="EMBL" id="MFFM01000046">
    <property type="protein sequence ID" value="OGF08818.1"/>
    <property type="molecule type" value="Genomic_DNA"/>
</dbReference>
<accession>A0A1F5R2W3</accession>
<protein>
    <recommendedName>
        <fullName evidence="4 5">Large ribosomal subunit protein bL35</fullName>
    </recommendedName>
</protein>
<feature type="compositionally biased region" description="Basic residues" evidence="7">
    <location>
        <begin position="10"/>
        <end position="40"/>
    </location>
</feature>
<keyword evidence="2 5" id="KW-0689">Ribosomal protein</keyword>
<sequence>MPKIKTNKAAAKRLKGTGTGKIKRSRACKSHKLTVKSRKRKRVLRQDTLVDSANLKRIKRLLPNL</sequence>
<evidence type="ECO:0000256" key="7">
    <source>
        <dbReference type="SAM" id="MobiDB-lite"/>
    </source>
</evidence>
<comment type="similarity">
    <text evidence="1 5 6">Belongs to the bacterial ribosomal protein bL35 family.</text>
</comment>
<feature type="region of interest" description="Disordered" evidence="7">
    <location>
        <begin position="1"/>
        <end position="40"/>
    </location>
</feature>
<dbReference type="InterPro" id="IPR001706">
    <property type="entry name" value="Ribosomal_bL35"/>
</dbReference>
<evidence type="ECO:0000313" key="9">
    <source>
        <dbReference type="Proteomes" id="UP000177230"/>
    </source>
</evidence>
<dbReference type="Gene3D" id="4.10.410.60">
    <property type="match status" value="1"/>
</dbReference>
<evidence type="ECO:0000256" key="1">
    <source>
        <dbReference type="ARBA" id="ARBA00006598"/>
    </source>
</evidence>